<keyword evidence="1" id="KW-1133">Transmembrane helix</keyword>
<evidence type="ECO:0000313" key="2">
    <source>
        <dbReference type="EMBL" id="WIT10366.1"/>
    </source>
</evidence>
<reference evidence="2" key="1">
    <citation type="submission" date="2023-01" db="EMBL/GenBank/DDBJ databases">
        <title>Whole genome sequence of Paucibacter sp. S2-9 isolated from pond sediment.</title>
        <authorList>
            <person name="Jung J.Y."/>
        </authorList>
    </citation>
    <scope>NUCLEOTIDE SEQUENCE</scope>
    <source>
        <strain evidence="2">S2-9</strain>
    </source>
</reference>
<protein>
    <recommendedName>
        <fullName evidence="4">DUF1453 domain-containing protein</fullName>
    </recommendedName>
</protein>
<dbReference type="InterPro" id="IPR046730">
    <property type="entry name" value="DUF6622"/>
</dbReference>
<dbReference type="KEGG" id="pais:PFX98_15755"/>
<dbReference type="Proteomes" id="UP001177769">
    <property type="component" value="Chromosome"/>
</dbReference>
<evidence type="ECO:0000256" key="1">
    <source>
        <dbReference type="SAM" id="Phobius"/>
    </source>
</evidence>
<dbReference type="AlphaFoldDB" id="A0AA95NGE7"/>
<feature type="transmembrane region" description="Helical" evidence="1">
    <location>
        <begin position="138"/>
        <end position="155"/>
    </location>
</feature>
<evidence type="ECO:0008006" key="4">
    <source>
        <dbReference type="Google" id="ProtNLM"/>
    </source>
</evidence>
<dbReference type="RefSeq" id="WP_285231434.1">
    <property type="nucleotide sequence ID" value="NZ_CP116346.1"/>
</dbReference>
<keyword evidence="1" id="KW-0812">Transmembrane</keyword>
<dbReference type="EMBL" id="CP116346">
    <property type="protein sequence ID" value="WIT10366.1"/>
    <property type="molecule type" value="Genomic_DNA"/>
</dbReference>
<organism evidence="2 3">
    <name type="scientific">Paucibacter sediminis</name>
    <dbReference type="NCBI Taxonomy" id="3019553"/>
    <lineage>
        <taxon>Bacteria</taxon>
        <taxon>Pseudomonadati</taxon>
        <taxon>Pseudomonadota</taxon>
        <taxon>Betaproteobacteria</taxon>
        <taxon>Burkholderiales</taxon>
        <taxon>Sphaerotilaceae</taxon>
        <taxon>Roseateles</taxon>
    </lineage>
</organism>
<keyword evidence="1" id="KW-0472">Membrane</keyword>
<name>A0AA95NGE7_9BURK</name>
<accession>A0AA95NGE7</accession>
<gene>
    <name evidence="2" type="ORF">PFX98_15755</name>
</gene>
<feature type="transmembrane region" description="Helical" evidence="1">
    <location>
        <begin position="100"/>
        <end position="118"/>
    </location>
</feature>
<keyword evidence="3" id="KW-1185">Reference proteome</keyword>
<proteinExistence type="predicted"/>
<sequence>MNAQMLMMIVQHTPAWVWGLLAALLALGLSQTRTQQVSEGRLRLLPLAFVGLGVWGTLSAFGWHSGVALAWAGSFVLSYRLVRGSGWPGAARYVPAQQGFHVPGSWLPLALMMAIFVLKYAVGVTLSMQPQLAQTADFAIAVSAAYGALSAVFMGRARNILARAPAQAGAAATLAA</sequence>
<dbReference type="Pfam" id="PF20327">
    <property type="entry name" value="DUF6622"/>
    <property type="match status" value="1"/>
</dbReference>
<evidence type="ECO:0000313" key="3">
    <source>
        <dbReference type="Proteomes" id="UP001177769"/>
    </source>
</evidence>